<name>A0A8J8PEV1_9ARCH</name>
<dbReference type="RefSeq" id="WP_400195469.1">
    <property type="nucleotide sequence ID" value="NZ_CAYAYE010000017.1"/>
</dbReference>
<keyword evidence="1" id="KW-0472">Membrane</keyword>
<protein>
    <submittedName>
        <fullName evidence="2">Uncharacterized protein</fullName>
    </submittedName>
</protein>
<accession>A0A8J8PEV1</accession>
<reference evidence="2" key="1">
    <citation type="submission" date="2016-03" db="EMBL/GenBank/DDBJ databases">
        <authorList>
            <person name="Borrel G."/>
            <person name="Mccann A."/>
            <person name="O'Toole P.W."/>
        </authorList>
    </citation>
    <scope>NUCLEOTIDE SEQUENCE</scope>
    <source>
        <strain evidence="2">183</strain>
    </source>
</reference>
<feature type="transmembrane region" description="Helical" evidence="1">
    <location>
        <begin position="137"/>
        <end position="159"/>
    </location>
</feature>
<feature type="transmembrane region" description="Helical" evidence="1">
    <location>
        <begin position="17"/>
        <end position="39"/>
    </location>
</feature>
<organism evidence="2 3">
    <name type="scientific">Candidatus Methanomassiliicoccus intestinalis</name>
    <dbReference type="NCBI Taxonomy" id="1406512"/>
    <lineage>
        <taxon>Archaea</taxon>
        <taxon>Methanobacteriati</taxon>
        <taxon>Thermoplasmatota</taxon>
        <taxon>Thermoplasmata</taxon>
        <taxon>Methanomassiliicoccales</taxon>
        <taxon>Methanomassiliicoccaceae</taxon>
        <taxon>Methanomassiliicoccus</taxon>
    </lineage>
</organism>
<gene>
    <name evidence="2" type="ORF">A3207_03680</name>
</gene>
<evidence type="ECO:0000256" key="1">
    <source>
        <dbReference type="SAM" id="Phobius"/>
    </source>
</evidence>
<proteinExistence type="predicted"/>
<dbReference type="Proteomes" id="UP000752814">
    <property type="component" value="Unassembled WGS sequence"/>
</dbReference>
<comment type="caution">
    <text evidence="2">The sequence shown here is derived from an EMBL/GenBank/DDBJ whole genome shotgun (WGS) entry which is preliminary data.</text>
</comment>
<feature type="transmembrane region" description="Helical" evidence="1">
    <location>
        <begin position="51"/>
        <end position="76"/>
    </location>
</feature>
<dbReference type="EMBL" id="LVVT01000022">
    <property type="protein sequence ID" value="TQS81514.1"/>
    <property type="molecule type" value="Genomic_DNA"/>
</dbReference>
<evidence type="ECO:0000313" key="3">
    <source>
        <dbReference type="Proteomes" id="UP000752814"/>
    </source>
</evidence>
<evidence type="ECO:0000313" key="2">
    <source>
        <dbReference type="EMBL" id="TQS81514.1"/>
    </source>
</evidence>
<keyword evidence="1" id="KW-0812">Transmembrane</keyword>
<feature type="transmembrane region" description="Helical" evidence="1">
    <location>
        <begin position="96"/>
        <end position="117"/>
    </location>
</feature>
<dbReference type="AlphaFoldDB" id="A0A8J8PEV1"/>
<sequence length="178" mass="19961">MVFEDLMNYLGSLGGDPVIYCIFLFIYVILAAVILPLPVEIALFLSAGTPFIVKALIISLGKMIGGVIAFQIGGALEGVIKRYTKWKWFNYIYKACYWLVSKFGYVGLYIILSIPFMSDTVPLYLFSLFKDESHMTVRGFAITCFLAGFTRSVIVYIAATFFGIQLYDAPQGTEFMLI</sequence>
<keyword evidence="1" id="KW-1133">Transmembrane helix</keyword>